<protein>
    <submittedName>
        <fullName evidence="11">Acetyltransferase</fullName>
    </submittedName>
</protein>
<dbReference type="GO" id="GO:0009103">
    <property type="term" value="P:lipopolysaccharide biosynthetic process"/>
    <property type="evidence" value="ECO:0007669"/>
    <property type="project" value="TreeGrafter"/>
</dbReference>
<evidence type="ECO:0000313" key="12">
    <source>
        <dbReference type="Proteomes" id="UP000246800"/>
    </source>
</evidence>
<feature type="transmembrane region" description="Helical" evidence="9">
    <location>
        <begin position="313"/>
        <end position="331"/>
    </location>
</feature>
<feature type="transmembrane region" description="Helical" evidence="9">
    <location>
        <begin position="21"/>
        <end position="39"/>
    </location>
</feature>
<evidence type="ECO:0000259" key="10">
    <source>
        <dbReference type="Pfam" id="PF01757"/>
    </source>
</evidence>
<accession>A0A1B1P2N9</accession>
<dbReference type="Gene3D" id="3.40.50.1110">
    <property type="entry name" value="SGNH hydrolase"/>
    <property type="match status" value="1"/>
</dbReference>
<dbReference type="PANTHER" id="PTHR23028:SF53">
    <property type="entry name" value="ACYL_TRANSF_3 DOMAIN-CONTAINING PROTEIN"/>
    <property type="match status" value="1"/>
</dbReference>
<comment type="caution">
    <text evidence="11">The sequence shown here is derived from an EMBL/GenBank/DDBJ whole genome shotgun (WGS) entry which is preliminary data.</text>
</comment>
<evidence type="ECO:0000256" key="3">
    <source>
        <dbReference type="ARBA" id="ARBA00022475"/>
    </source>
</evidence>
<comment type="similarity">
    <text evidence="2">Belongs to the acyltransferase 3 family.</text>
</comment>
<dbReference type="CDD" id="cd01840">
    <property type="entry name" value="SGNH_hydrolase_yrhL_like"/>
    <property type="match status" value="1"/>
</dbReference>
<reference evidence="11 12" key="1">
    <citation type="journal article" date="2018" name="Vet. Microbiol.">
        <title>Clonal diversity and geographic distribution of methicillin-resistant Staphylococcus pseudintermedius from Australian animals: Discovery of novel sequence types.</title>
        <authorList>
            <person name="Worthing K.A."/>
            <person name="Abraham S."/>
            <person name="Coombs G.W."/>
            <person name="Pang S."/>
            <person name="Saputra S."/>
            <person name="Jordan D."/>
            <person name="Trott D.J."/>
            <person name="Norris J.M."/>
        </authorList>
    </citation>
    <scope>NUCLEOTIDE SEQUENCE [LARGE SCALE GENOMIC DNA]</scope>
    <source>
        <strain evidence="11 12">ST525 1</strain>
    </source>
</reference>
<dbReference type="InterPro" id="IPR036514">
    <property type="entry name" value="SGNH_hydro_sf"/>
</dbReference>
<keyword evidence="5 9" id="KW-0812">Transmembrane</keyword>
<keyword evidence="7 9" id="KW-0472">Membrane</keyword>
<feature type="domain" description="Acyltransferase 3" evidence="10">
    <location>
        <begin position="20"/>
        <end position="349"/>
    </location>
</feature>
<evidence type="ECO:0000256" key="7">
    <source>
        <dbReference type="ARBA" id="ARBA00023136"/>
    </source>
</evidence>
<feature type="transmembrane region" description="Helical" evidence="9">
    <location>
        <begin position="157"/>
        <end position="174"/>
    </location>
</feature>
<evidence type="ECO:0000256" key="5">
    <source>
        <dbReference type="ARBA" id="ARBA00022692"/>
    </source>
</evidence>
<feature type="transmembrane region" description="Helical" evidence="9">
    <location>
        <begin position="213"/>
        <end position="231"/>
    </location>
</feature>
<evidence type="ECO:0000256" key="4">
    <source>
        <dbReference type="ARBA" id="ARBA00022679"/>
    </source>
</evidence>
<dbReference type="SUPFAM" id="SSF52266">
    <property type="entry name" value="SGNH hydrolase"/>
    <property type="match status" value="1"/>
</dbReference>
<keyword evidence="6 9" id="KW-1133">Transmembrane helix</keyword>
<dbReference type="eggNOG" id="COG2755">
    <property type="taxonomic scope" value="Bacteria"/>
</dbReference>
<feature type="transmembrane region" description="Helical" evidence="9">
    <location>
        <begin position="243"/>
        <end position="263"/>
    </location>
</feature>
<dbReference type="GO" id="GO:0016747">
    <property type="term" value="F:acyltransferase activity, transferring groups other than amino-acyl groups"/>
    <property type="evidence" value="ECO:0007669"/>
    <property type="project" value="InterPro"/>
</dbReference>
<keyword evidence="4 11" id="KW-0808">Transferase</keyword>
<evidence type="ECO:0000256" key="8">
    <source>
        <dbReference type="ARBA" id="ARBA00023315"/>
    </source>
</evidence>
<feature type="transmembrane region" description="Helical" evidence="9">
    <location>
        <begin position="269"/>
        <end position="292"/>
    </location>
</feature>
<sequence>MFVWNFNQRDRKPINPRYMPGLDGVRAVAVIAIIIYHLNPQWLSGGFLGVDTFFVISGYLITSLLLTEYHNTGKIELMSFWLRRVKRLIPAVLFLVMGVIVLSLIFMPTEIQKVRADSIAAIFYVSNWWYIMQNVDYFEQFAVQPLKHLWSLAIEEQFYLVFPIVLLSLLSFIRRLKSIRIIFLILLVISMIAMMVLYVPNENVARVYFGTDTRIQTLLMGVLLALVWPPFQLKAKVNRQMRTMIDTAGVVGLAILFICFKFVSETNSILYYGGFFLISTVTLLVIASSVHPSGYFAKFLGNKVFTFIGSRSYSLYLWHYPIIVLIHHQFVQGQIPPLVYVVEILLMVLMAEFSYKFIEQPFRKEGFNIFAFNHLKNWRSQKVLRTWLVIILLIPTLLVMVGGFNRFAQKNSTRVTEVNTEEIDKLITQPLPLPQLEIDGFVVKGNKQKYASWKPLLIGDSVMVDIGDDFRSFVPKADINGKVGRQLVEATSLAKRQYQSYRDKNDIVVLELGTNGDFTEEQLNSLLEQFGEADIYLVNTRVPRSYESHVNQVLAKAAKKRANVTLVDWYSRSENHTEYFAPDGIHLQPPGVRALTNSIIQAIEKNHGTKKKNK</sequence>
<dbReference type="Pfam" id="PF01757">
    <property type="entry name" value="Acyl_transf_3"/>
    <property type="match status" value="1"/>
</dbReference>
<dbReference type="InterPro" id="IPR002656">
    <property type="entry name" value="Acyl_transf_3_dom"/>
</dbReference>
<feature type="transmembrane region" description="Helical" evidence="9">
    <location>
        <begin position="88"/>
        <end position="107"/>
    </location>
</feature>
<dbReference type="GO" id="GO:0005886">
    <property type="term" value="C:plasma membrane"/>
    <property type="evidence" value="ECO:0007669"/>
    <property type="project" value="UniProtKB-SubCell"/>
</dbReference>
<dbReference type="EMBL" id="QEIT01000035">
    <property type="protein sequence ID" value="PWZ74609.1"/>
    <property type="molecule type" value="Genomic_DNA"/>
</dbReference>
<feature type="transmembrane region" description="Helical" evidence="9">
    <location>
        <begin position="383"/>
        <end position="404"/>
    </location>
</feature>
<dbReference type="RefSeq" id="WP_014614388.1">
    <property type="nucleotide sequence ID" value="NZ_BAAFHQ010000011.1"/>
</dbReference>
<feature type="transmembrane region" description="Helical" evidence="9">
    <location>
        <begin position="337"/>
        <end position="355"/>
    </location>
</feature>
<evidence type="ECO:0000256" key="2">
    <source>
        <dbReference type="ARBA" id="ARBA00007400"/>
    </source>
</evidence>
<feature type="transmembrane region" description="Helical" evidence="9">
    <location>
        <begin position="181"/>
        <end position="201"/>
    </location>
</feature>
<dbReference type="eggNOG" id="COG1835">
    <property type="taxonomic scope" value="Bacteria"/>
</dbReference>
<proteinExistence type="inferred from homology"/>
<keyword evidence="8" id="KW-0012">Acyltransferase</keyword>
<dbReference type="Proteomes" id="UP000246800">
    <property type="component" value="Unassembled WGS sequence"/>
</dbReference>
<gene>
    <name evidence="11" type="ORF">DD902_08045</name>
</gene>
<evidence type="ECO:0000313" key="11">
    <source>
        <dbReference type="EMBL" id="PWZ74609.1"/>
    </source>
</evidence>
<comment type="subcellular location">
    <subcellularLocation>
        <location evidence="1">Cell membrane</location>
        <topology evidence="1">Multi-pass membrane protein</topology>
    </subcellularLocation>
</comment>
<feature type="transmembrane region" description="Helical" evidence="9">
    <location>
        <begin position="45"/>
        <end position="67"/>
    </location>
</feature>
<dbReference type="InterPro" id="IPR050879">
    <property type="entry name" value="Acyltransferase_3"/>
</dbReference>
<dbReference type="PANTHER" id="PTHR23028">
    <property type="entry name" value="ACETYLTRANSFERASE"/>
    <property type="match status" value="1"/>
</dbReference>
<name>A0A1B1P2N9_STAPS</name>
<evidence type="ECO:0000256" key="9">
    <source>
        <dbReference type="SAM" id="Phobius"/>
    </source>
</evidence>
<keyword evidence="3" id="KW-1003">Cell membrane</keyword>
<organism evidence="11 12">
    <name type="scientific">Staphylococcus pseudintermedius</name>
    <dbReference type="NCBI Taxonomy" id="283734"/>
    <lineage>
        <taxon>Bacteria</taxon>
        <taxon>Bacillati</taxon>
        <taxon>Bacillota</taxon>
        <taxon>Bacilli</taxon>
        <taxon>Bacillales</taxon>
        <taxon>Staphylococcaceae</taxon>
        <taxon>Staphylococcus</taxon>
        <taxon>Staphylococcus intermedius group</taxon>
    </lineage>
</organism>
<evidence type="ECO:0000256" key="1">
    <source>
        <dbReference type="ARBA" id="ARBA00004651"/>
    </source>
</evidence>
<evidence type="ECO:0000256" key="6">
    <source>
        <dbReference type="ARBA" id="ARBA00022989"/>
    </source>
</evidence>
<dbReference type="AlphaFoldDB" id="A0A1B1P2N9"/>